<reference evidence="2 3" key="1">
    <citation type="submission" date="2014-04" db="EMBL/GenBank/DDBJ databases">
        <authorList>
            <consortium name="DOE Joint Genome Institute"/>
            <person name="Kuo A."/>
            <person name="Zuccaro A."/>
            <person name="Kohler A."/>
            <person name="Nagy L.G."/>
            <person name="Floudas D."/>
            <person name="Copeland A."/>
            <person name="Barry K.W."/>
            <person name="Cichocki N."/>
            <person name="Veneault-Fourrey C."/>
            <person name="LaButti K."/>
            <person name="Lindquist E.A."/>
            <person name="Lipzen A."/>
            <person name="Lundell T."/>
            <person name="Morin E."/>
            <person name="Murat C."/>
            <person name="Sun H."/>
            <person name="Tunlid A."/>
            <person name="Henrissat B."/>
            <person name="Grigoriev I.V."/>
            <person name="Hibbett D.S."/>
            <person name="Martin F."/>
            <person name="Nordberg H.P."/>
            <person name="Cantor M.N."/>
            <person name="Hua S.X."/>
        </authorList>
    </citation>
    <scope>NUCLEOTIDE SEQUENCE [LARGE SCALE GENOMIC DNA]</scope>
    <source>
        <strain evidence="2 3">MAFF 305830</strain>
    </source>
</reference>
<accession>A0A0C3AHY8</accession>
<dbReference type="EMBL" id="KN824573">
    <property type="protein sequence ID" value="KIM19689.1"/>
    <property type="molecule type" value="Genomic_DNA"/>
</dbReference>
<dbReference type="InterPro" id="IPR024983">
    <property type="entry name" value="CHAT_dom"/>
</dbReference>
<dbReference type="InterPro" id="IPR011990">
    <property type="entry name" value="TPR-like_helical_dom_sf"/>
</dbReference>
<dbReference type="Proteomes" id="UP000054097">
    <property type="component" value="Unassembled WGS sequence"/>
</dbReference>
<evidence type="ECO:0000259" key="1">
    <source>
        <dbReference type="Pfam" id="PF12770"/>
    </source>
</evidence>
<dbReference type="Pfam" id="PF12770">
    <property type="entry name" value="CHAT"/>
    <property type="match status" value="1"/>
</dbReference>
<proteinExistence type="predicted"/>
<keyword evidence="3" id="KW-1185">Reference proteome</keyword>
<dbReference type="PANTHER" id="PTHR19959">
    <property type="entry name" value="KINESIN LIGHT CHAIN"/>
    <property type="match status" value="1"/>
</dbReference>
<dbReference type="SUPFAM" id="SSF48452">
    <property type="entry name" value="TPR-like"/>
    <property type="match status" value="1"/>
</dbReference>
<dbReference type="STRING" id="933852.A0A0C3AHY8"/>
<reference evidence="3" key="2">
    <citation type="submission" date="2015-01" db="EMBL/GenBank/DDBJ databases">
        <title>Evolutionary Origins and Diversification of the Mycorrhizal Mutualists.</title>
        <authorList>
            <consortium name="DOE Joint Genome Institute"/>
            <consortium name="Mycorrhizal Genomics Consortium"/>
            <person name="Kohler A."/>
            <person name="Kuo A."/>
            <person name="Nagy L.G."/>
            <person name="Floudas D."/>
            <person name="Copeland A."/>
            <person name="Barry K.W."/>
            <person name="Cichocki N."/>
            <person name="Veneault-Fourrey C."/>
            <person name="LaButti K."/>
            <person name="Lindquist E.A."/>
            <person name="Lipzen A."/>
            <person name="Lundell T."/>
            <person name="Morin E."/>
            <person name="Murat C."/>
            <person name="Riley R."/>
            <person name="Ohm R."/>
            <person name="Sun H."/>
            <person name="Tunlid A."/>
            <person name="Henrissat B."/>
            <person name="Grigoriev I.V."/>
            <person name="Hibbett D.S."/>
            <person name="Martin F."/>
        </authorList>
    </citation>
    <scope>NUCLEOTIDE SEQUENCE [LARGE SCALE GENOMIC DNA]</scope>
    <source>
        <strain evidence="3">MAFF 305830</strain>
    </source>
</reference>
<protein>
    <recommendedName>
        <fullName evidence="1">CHAT domain-containing protein</fullName>
    </recommendedName>
</protein>
<evidence type="ECO:0000313" key="2">
    <source>
        <dbReference type="EMBL" id="KIM19689.1"/>
    </source>
</evidence>
<dbReference type="AlphaFoldDB" id="A0A0C3AHY8"/>
<dbReference type="HOGENOM" id="CLU_001305_0_0_1"/>
<dbReference type="OrthoDB" id="9991317at2759"/>
<dbReference type="Gene3D" id="1.25.40.10">
    <property type="entry name" value="Tetratricopeptide repeat domain"/>
    <property type="match status" value="4"/>
</dbReference>
<dbReference type="PANTHER" id="PTHR19959:SF119">
    <property type="entry name" value="FUNGAL LIPASE-LIKE DOMAIN-CONTAINING PROTEIN"/>
    <property type="match status" value="1"/>
</dbReference>
<feature type="domain" description="CHAT" evidence="1">
    <location>
        <begin position="993"/>
        <end position="1278"/>
    </location>
</feature>
<sequence>MKFSVGVSPSPIYNATKNIVNGSRTNGEIIASRERLESDYVEVQRLENRNIRAQELNKIGCAYNKLYQQSLESADLERAIAIHEEAKRYTSLSDPLFAKCSNDLGLGLKTRFGLTMNRMDIDRAVTICEKTVEITNDNDPKLLNWLHTLGHCYMARISQFGGEDDQNQAISIWKRMVKLARDDDPNKHAFMGNLGISLHTRFEQSGSLSDLSEAILTFRDAVNLLSAGHVAKPSLMKALGVTLHSRFTRHGDLKDLEEALSCQQAAVDLTSNGHPDKADILTNLGNSLLSRFEHFRSISDLNTAISHFQAANITPDNGPKRPDHIGNLGNAILLRFKHLGSVEDLKYAISLYQLAVDLTPNGHLDKPALIINLGKSIRLRFKRLGDVQDLDNAISIDQEAANLMPDHHPLRLHAHPEKLALMVNLAISTQVRFEYFGDLKDLDQAILFGQAAADRMPDGHPQRAYNSNNLGVSNRLRFERLGDIKDLEKAISLFQVAVDSTPDGHPDKPRCLCNLGVSFTARFGRLGDVQDLENGISFVEAAVGSMPDSHPEKPGQLSELGYAIELRFKRLGNSEDLEKAILLKQAAVDRMPDSHHFKPNLLNNLGSSMQSRFEHLGDIEDLKKAVSFFQAAVDLTPDDQRDKSFSLSNLGNSCELLFQKRGDVNDLERAISFKRAAVNLTPNGHFDKPRWLGNLGNAFSLRFRETSELSDLKNALSSLSTAATSPTGPSTIRFEAACQWADISYRLNQPPIAAFDCAINLLPQLAWLGMSLRDQHIQIARAGSLVRYAVAVAIELQEYETAVQWAEYGRSIVWQNLLSLRSPLDELRKSHSKLAMRLQDISQQLEMSLSYPNLPDKKTLVPLLEAANKASALAAERDKIIEQIRTLPGFEHFFKARTFDKLAPAAYEGPVAIINTYDFRSDALILIPHDSQTPTVSVVHIPLESFSNNMSISMFHDFTRLLSSAGVRARDSRKSERTSCVSNGGDSFKNILSHLWLHVVKPILEGLAYQVSLPIYWSHSLPGDNTRIWWCATGMLAFLPIHAAGNYDSDAIGEKISDYVVSSYTPTLTAIIDQSQPSMTMDSQILTIAQPSTPGATPLPETENEVQKVKDIATGIRVKQLINGEATAARVLQAMKESNWIHLACHGMQDNKEPLKSGFLLHDKTLELSELIREPLPKTDFAFLSACQTATGDVKITEESVHLAAGMLFSGCRGVIGTMWSIQDEDAPKVTEAVYRWMLKDGMPNRKEAARALHEAVRELRESGTNFLSWVPFIHMGR</sequence>
<name>A0A0C3AHY8_SERVB</name>
<gene>
    <name evidence="2" type="ORF">M408DRAFT_83183</name>
</gene>
<evidence type="ECO:0000313" key="3">
    <source>
        <dbReference type="Proteomes" id="UP000054097"/>
    </source>
</evidence>
<organism evidence="2 3">
    <name type="scientific">Serendipita vermifera MAFF 305830</name>
    <dbReference type="NCBI Taxonomy" id="933852"/>
    <lineage>
        <taxon>Eukaryota</taxon>
        <taxon>Fungi</taxon>
        <taxon>Dikarya</taxon>
        <taxon>Basidiomycota</taxon>
        <taxon>Agaricomycotina</taxon>
        <taxon>Agaricomycetes</taxon>
        <taxon>Sebacinales</taxon>
        <taxon>Serendipitaceae</taxon>
        <taxon>Serendipita</taxon>
    </lineage>
</organism>
<dbReference type="SUPFAM" id="SSF81901">
    <property type="entry name" value="HCP-like"/>
    <property type="match status" value="1"/>
</dbReference>